<evidence type="ECO:0000313" key="2">
    <source>
        <dbReference type="Proteomes" id="UP000326837"/>
    </source>
</evidence>
<dbReference type="EMBL" id="AP021861">
    <property type="protein sequence ID" value="BBO35087.1"/>
    <property type="molecule type" value="Genomic_DNA"/>
</dbReference>
<keyword evidence="2" id="KW-1185">Reference proteome</keyword>
<gene>
    <name evidence="1" type="ORF">PLANPX_4699</name>
</gene>
<dbReference type="AlphaFoldDB" id="A0A5K7XGA1"/>
<dbReference type="Proteomes" id="UP000326837">
    <property type="component" value="Chromosome"/>
</dbReference>
<name>A0A5K7XGA1_9BACT</name>
<sequence>MNGKLVPSFAAIRVIRGSSWLRIVISPVVLVVPSWFNAF</sequence>
<proteinExistence type="predicted"/>
<protein>
    <submittedName>
        <fullName evidence="1">Uncharacterized protein</fullName>
    </submittedName>
</protein>
<evidence type="ECO:0000313" key="1">
    <source>
        <dbReference type="EMBL" id="BBO35087.1"/>
    </source>
</evidence>
<dbReference type="KEGG" id="lpav:PLANPX_4699"/>
<accession>A0A5K7XGA1</accession>
<reference evidence="2" key="1">
    <citation type="submission" date="2019-10" db="EMBL/GenBank/DDBJ databases">
        <title>Lacipirellula parvula gen. nov., sp. nov., representing a lineage of planctomycetes widespread in freshwater anoxic habitats, and description of the family Lacipirellulaceae.</title>
        <authorList>
            <person name="Dedysh S.N."/>
            <person name="Kulichevskaya I.S."/>
            <person name="Beletsky A.V."/>
            <person name="Rakitin A.L."/>
            <person name="Mardanov A.V."/>
            <person name="Ivanova A.A."/>
            <person name="Saltykova V.X."/>
            <person name="Rijpstra W.I.C."/>
            <person name="Sinninghe Damste J.S."/>
            <person name="Ravin N.V."/>
        </authorList>
    </citation>
    <scope>NUCLEOTIDE SEQUENCE [LARGE SCALE GENOMIC DNA]</scope>
    <source>
        <strain evidence="2">PX69</strain>
    </source>
</reference>
<organism evidence="1 2">
    <name type="scientific">Lacipirellula parvula</name>
    <dbReference type="NCBI Taxonomy" id="2650471"/>
    <lineage>
        <taxon>Bacteria</taxon>
        <taxon>Pseudomonadati</taxon>
        <taxon>Planctomycetota</taxon>
        <taxon>Planctomycetia</taxon>
        <taxon>Pirellulales</taxon>
        <taxon>Lacipirellulaceae</taxon>
        <taxon>Lacipirellula</taxon>
    </lineage>
</organism>